<dbReference type="Gene3D" id="2.40.50.1020">
    <property type="entry name" value="LytTr DNA-binding domain"/>
    <property type="match status" value="1"/>
</dbReference>
<protein>
    <submittedName>
        <fullName evidence="2">LytTr DNA-binding domain</fullName>
    </submittedName>
</protein>
<dbReference type="OrthoDB" id="90017at2"/>
<accession>A0A377GWR8</accession>
<organism evidence="2 3">
    <name type="scientific">Fusobacterium necrogenes</name>
    <dbReference type="NCBI Taxonomy" id="858"/>
    <lineage>
        <taxon>Bacteria</taxon>
        <taxon>Fusobacteriati</taxon>
        <taxon>Fusobacteriota</taxon>
        <taxon>Fusobacteriia</taxon>
        <taxon>Fusobacteriales</taxon>
        <taxon>Fusobacteriaceae</taxon>
        <taxon>Fusobacterium</taxon>
    </lineage>
</organism>
<evidence type="ECO:0000313" key="2">
    <source>
        <dbReference type="EMBL" id="STO31366.1"/>
    </source>
</evidence>
<proteinExistence type="predicted"/>
<dbReference type="RefSeq" id="WP_115269617.1">
    <property type="nucleotide sequence ID" value="NZ_CASFEE010000012.1"/>
</dbReference>
<gene>
    <name evidence="2" type="ORF">NCTC10723_00814</name>
</gene>
<reference evidence="2 3" key="1">
    <citation type="submission" date="2018-06" db="EMBL/GenBank/DDBJ databases">
        <authorList>
            <consortium name="Pathogen Informatics"/>
            <person name="Doyle S."/>
        </authorList>
    </citation>
    <scope>NUCLEOTIDE SEQUENCE [LARGE SCALE GENOMIC DNA]</scope>
    <source>
        <strain evidence="2 3">NCTC10723</strain>
    </source>
</reference>
<dbReference type="InterPro" id="IPR007492">
    <property type="entry name" value="LytTR_DNA-bd_dom"/>
</dbReference>
<dbReference type="AlphaFoldDB" id="A0A377GWR8"/>
<sequence length="224" mass="26698">MKIGINVENNLKIILEEIFNYEFIDLRESFIISADLKIVIIDFEANNFYEYLLEYRKNNLKIIVLLGEKDIKEMRKLFLSGLIDDCFAKKDIFQLEESIINLETKTENVKEFCLTDTFKKGFYNISEINFITYSSVSRRTEFHLNNSEIFDIKKNFSEIEEKLVKIEVFFKLDRGTIINLEAIKILDYKEEVIIFKDKSFLYTSKAKLKMLEVKYLSLKNKFFI</sequence>
<keyword evidence="3" id="KW-1185">Reference proteome</keyword>
<feature type="domain" description="HTH LytTR-type" evidence="1">
    <location>
        <begin position="123"/>
        <end position="219"/>
    </location>
</feature>
<dbReference type="Proteomes" id="UP000255328">
    <property type="component" value="Unassembled WGS sequence"/>
</dbReference>
<evidence type="ECO:0000259" key="1">
    <source>
        <dbReference type="PROSITE" id="PS50930"/>
    </source>
</evidence>
<keyword evidence="2" id="KW-0238">DNA-binding</keyword>
<dbReference type="Pfam" id="PF04397">
    <property type="entry name" value="LytTR"/>
    <property type="match status" value="1"/>
</dbReference>
<name>A0A377GWR8_9FUSO</name>
<dbReference type="EMBL" id="UGGU01000003">
    <property type="protein sequence ID" value="STO31366.1"/>
    <property type="molecule type" value="Genomic_DNA"/>
</dbReference>
<evidence type="ECO:0000313" key="3">
    <source>
        <dbReference type="Proteomes" id="UP000255328"/>
    </source>
</evidence>
<dbReference type="PROSITE" id="PS50930">
    <property type="entry name" value="HTH_LYTTR"/>
    <property type="match status" value="1"/>
</dbReference>
<dbReference type="GO" id="GO:0003677">
    <property type="term" value="F:DNA binding"/>
    <property type="evidence" value="ECO:0007669"/>
    <property type="project" value="UniProtKB-KW"/>
</dbReference>
<dbReference type="SMART" id="SM00850">
    <property type="entry name" value="LytTR"/>
    <property type="match status" value="1"/>
</dbReference>